<feature type="compositionally biased region" description="Low complexity" evidence="1">
    <location>
        <begin position="63"/>
        <end position="78"/>
    </location>
</feature>
<evidence type="ECO:0000313" key="2">
    <source>
        <dbReference type="EMBL" id="SNT74446.1"/>
    </source>
</evidence>
<dbReference type="OrthoDB" id="7770872at2"/>
<feature type="compositionally biased region" description="Basic and acidic residues" evidence="1">
    <location>
        <begin position="38"/>
        <end position="52"/>
    </location>
</feature>
<evidence type="ECO:0000256" key="1">
    <source>
        <dbReference type="SAM" id="MobiDB-lite"/>
    </source>
</evidence>
<dbReference type="RefSeq" id="WP_089344569.1">
    <property type="nucleotide sequence ID" value="NZ_CP067129.1"/>
</dbReference>
<dbReference type="EMBL" id="FZQB01000007">
    <property type="protein sequence ID" value="SNT74446.1"/>
    <property type="molecule type" value="Genomic_DNA"/>
</dbReference>
<reference evidence="2 3" key="1">
    <citation type="submission" date="2017-07" db="EMBL/GenBank/DDBJ databases">
        <authorList>
            <person name="Sun Z.S."/>
            <person name="Albrecht U."/>
            <person name="Echele G."/>
            <person name="Lee C.C."/>
        </authorList>
    </citation>
    <scope>NUCLEOTIDE SEQUENCE [LARGE SCALE GENOMIC DNA]</scope>
    <source>
        <strain evidence="2 3">DSM 14827</strain>
    </source>
</reference>
<dbReference type="Proteomes" id="UP000198307">
    <property type="component" value="Unassembled WGS sequence"/>
</dbReference>
<proteinExistence type="predicted"/>
<feature type="region of interest" description="Disordered" evidence="1">
    <location>
        <begin position="29"/>
        <end position="193"/>
    </location>
</feature>
<feature type="compositionally biased region" description="Low complexity" evidence="1">
    <location>
        <begin position="141"/>
        <end position="152"/>
    </location>
</feature>
<feature type="compositionally biased region" description="Basic and acidic residues" evidence="1">
    <location>
        <begin position="270"/>
        <end position="279"/>
    </location>
</feature>
<dbReference type="AlphaFoldDB" id="A0A239PWY3"/>
<sequence length="337" mass="37684">MKDSHGSQDAARLTEDISDVLGTIRKLIAADEAAGRSPRWERQAAADSHQETETDPAEDLAQRYGGEAGLARRLAGARNASDWTISPPQPRRQGKPADDIAPSDPDSTSRQEMRREPPWLRPIDQSVAMRHRVEPVLRHGATSAQAAAASEAGCRVEPIIRSPQHDAQREVERPENRAPQDPSERKRPLQLDQTRRVVRDVQDVSIRWRDFARPDDGPGEAEAAENVVHLTHQTVQVAPEDDDASFAEAFEWKASLTGQISPREVDCQDLPESRADVPSDRSPMGVSAKEDERIREILREMIREEMHGDLGQRFSQNLRAVIRREVAAAIDDQLDRL</sequence>
<feature type="compositionally biased region" description="Basic and acidic residues" evidence="1">
    <location>
        <begin position="107"/>
        <end position="118"/>
    </location>
</feature>
<gene>
    <name evidence="2" type="ORF">SAMN05444959_107163</name>
</gene>
<name>A0A239PWY3_9RHOB</name>
<feature type="region of interest" description="Disordered" evidence="1">
    <location>
        <begin position="270"/>
        <end position="290"/>
    </location>
</feature>
<accession>A0A239PWY3</accession>
<feature type="compositionally biased region" description="Basic and acidic residues" evidence="1">
    <location>
        <begin position="163"/>
        <end position="193"/>
    </location>
</feature>
<evidence type="ECO:0000313" key="3">
    <source>
        <dbReference type="Proteomes" id="UP000198307"/>
    </source>
</evidence>
<keyword evidence="3" id="KW-1185">Reference proteome</keyword>
<organism evidence="2 3">
    <name type="scientific">Paracoccus seriniphilus</name>
    <dbReference type="NCBI Taxonomy" id="184748"/>
    <lineage>
        <taxon>Bacteria</taxon>
        <taxon>Pseudomonadati</taxon>
        <taxon>Pseudomonadota</taxon>
        <taxon>Alphaproteobacteria</taxon>
        <taxon>Rhodobacterales</taxon>
        <taxon>Paracoccaceae</taxon>
        <taxon>Paracoccus</taxon>
    </lineage>
</organism>
<protein>
    <submittedName>
        <fullName evidence="2">Uncharacterized protein</fullName>
    </submittedName>
</protein>